<reference evidence="1 2" key="1">
    <citation type="submission" date="2024-01" db="EMBL/GenBank/DDBJ databases">
        <title>Genome assemblies of Stephania.</title>
        <authorList>
            <person name="Yang L."/>
        </authorList>
    </citation>
    <scope>NUCLEOTIDE SEQUENCE [LARGE SCALE GENOMIC DNA]</scope>
    <source>
        <strain evidence="1">QJT</strain>
        <tissue evidence="1">Leaf</tissue>
    </source>
</reference>
<dbReference type="EMBL" id="JBBNAE010000003">
    <property type="protein sequence ID" value="KAK9137509.1"/>
    <property type="molecule type" value="Genomic_DNA"/>
</dbReference>
<proteinExistence type="predicted"/>
<keyword evidence="2" id="KW-1185">Reference proteome</keyword>
<evidence type="ECO:0000313" key="1">
    <source>
        <dbReference type="EMBL" id="KAK9137509.1"/>
    </source>
</evidence>
<name>A0AAP0JPI4_9MAGN</name>
<protein>
    <submittedName>
        <fullName evidence="1">Uncharacterized protein</fullName>
    </submittedName>
</protein>
<evidence type="ECO:0000313" key="2">
    <source>
        <dbReference type="Proteomes" id="UP001417504"/>
    </source>
</evidence>
<organism evidence="1 2">
    <name type="scientific">Stephania japonica</name>
    <dbReference type="NCBI Taxonomy" id="461633"/>
    <lineage>
        <taxon>Eukaryota</taxon>
        <taxon>Viridiplantae</taxon>
        <taxon>Streptophyta</taxon>
        <taxon>Embryophyta</taxon>
        <taxon>Tracheophyta</taxon>
        <taxon>Spermatophyta</taxon>
        <taxon>Magnoliopsida</taxon>
        <taxon>Ranunculales</taxon>
        <taxon>Menispermaceae</taxon>
        <taxon>Menispermoideae</taxon>
        <taxon>Cissampelideae</taxon>
        <taxon>Stephania</taxon>
    </lineage>
</organism>
<dbReference type="AlphaFoldDB" id="A0AAP0JPI4"/>
<sequence>MSVETISAIPLKSVEMNEVTSIKDYWSETMKELKISPSKVDIIIGKDEEKENEMKLEVIFERPEEPQLESKEDQPLVLVKPPTLPRIFVEFKKEVEVKERSQIFYTADTFMLDDQDATKSFVIGILDWAIETEAKNYAKWSIHMPGEVLHRMTMTWWQRRAHKVAEPRFVVK</sequence>
<gene>
    <name evidence="1" type="ORF">Sjap_008103</name>
</gene>
<dbReference type="Proteomes" id="UP001417504">
    <property type="component" value="Unassembled WGS sequence"/>
</dbReference>
<comment type="caution">
    <text evidence="1">The sequence shown here is derived from an EMBL/GenBank/DDBJ whole genome shotgun (WGS) entry which is preliminary data.</text>
</comment>
<accession>A0AAP0JPI4</accession>